<proteinExistence type="predicted"/>
<dbReference type="Proteomes" id="UP000198773">
    <property type="component" value="Unassembled WGS sequence"/>
</dbReference>
<keyword evidence="1" id="KW-1133">Transmembrane helix</keyword>
<dbReference type="RefSeq" id="WP_091338694.1">
    <property type="nucleotide sequence ID" value="NZ_FNRM01000001.1"/>
</dbReference>
<gene>
    <name evidence="2" type="ORF">SAMN04488051_101415</name>
</gene>
<evidence type="ECO:0000256" key="1">
    <source>
        <dbReference type="SAM" id="Phobius"/>
    </source>
</evidence>
<organism evidence="2 3">
    <name type="scientific">Alkalimonas amylolytica</name>
    <dbReference type="NCBI Taxonomy" id="152573"/>
    <lineage>
        <taxon>Bacteria</taxon>
        <taxon>Pseudomonadati</taxon>
        <taxon>Pseudomonadota</taxon>
        <taxon>Gammaproteobacteria</taxon>
        <taxon>Alkalimonas</taxon>
    </lineage>
</organism>
<accession>A0A1H3XV73</accession>
<dbReference type="AlphaFoldDB" id="A0A1H3XV73"/>
<evidence type="ECO:0000313" key="3">
    <source>
        <dbReference type="Proteomes" id="UP000198773"/>
    </source>
</evidence>
<evidence type="ECO:0000313" key="2">
    <source>
        <dbReference type="EMBL" id="SEA03365.1"/>
    </source>
</evidence>
<keyword evidence="3" id="KW-1185">Reference proteome</keyword>
<sequence length="59" mass="6900">MPPIFIILALLFVALFILVTVLEKYGKRRSDEELSKITRYIFPLVGIVLLAQLLYMLFR</sequence>
<feature type="transmembrane region" description="Helical" evidence="1">
    <location>
        <begin position="6"/>
        <end position="25"/>
    </location>
</feature>
<feature type="transmembrane region" description="Helical" evidence="1">
    <location>
        <begin position="37"/>
        <end position="58"/>
    </location>
</feature>
<dbReference type="STRING" id="152573.SAMN04488051_101415"/>
<dbReference type="OrthoDB" id="5773043at2"/>
<keyword evidence="1" id="KW-0812">Transmembrane</keyword>
<name>A0A1H3XV73_ALKAM</name>
<reference evidence="2 3" key="1">
    <citation type="submission" date="2016-10" db="EMBL/GenBank/DDBJ databases">
        <authorList>
            <person name="de Groot N.N."/>
        </authorList>
    </citation>
    <scope>NUCLEOTIDE SEQUENCE [LARGE SCALE GENOMIC DNA]</scope>
    <source>
        <strain evidence="2 3">CGMCC 1.3430</strain>
    </source>
</reference>
<keyword evidence="1" id="KW-0472">Membrane</keyword>
<protein>
    <submittedName>
        <fullName evidence="2">Uncharacterized protein</fullName>
    </submittedName>
</protein>
<dbReference type="EMBL" id="FNRM01000001">
    <property type="protein sequence ID" value="SEA03365.1"/>
    <property type="molecule type" value="Genomic_DNA"/>
</dbReference>